<name>U5N9H5_9BURK</name>
<proteinExistence type="predicted"/>
<sequence>MGQYLRGWTGYFGISQYYRPVPELDEWIRRRIRMCYWKQWRWARTKIKNLLALGVSLKSAIQHGVSSKSYWQMSRTPVINQAISNAWLEEQGLLSVKDLWCKAQGYTGRKRKTLSSEPTC</sequence>
<dbReference type="InterPro" id="IPR013597">
    <property type="entry name" value="Mat_intron_G2"/>
</dbReference>
<keyword evidence="2" id="KW-0548">Nucleotidyltransferase</keyword>
<dbReference type="AlphaFoldDB" id="U5N9H5"/>
<dbReference type="STRING" id="946483.Cenrod_1984"/>
<dbReference type="Proteomes" id="UP000017184">
    <property type="component" value="Chromosome"/>
</dbReference>
<protein>
    <submittedName>
        <fullName evidence="2">Retron-type reverse transcriptase</fullName>
    </submittedName>
</protein>
<evidence type="ECO:0000313" key="3">
    <source>
        <dbReference type="Proteomes" id="UP000017184"/>
    </source>
</evidence>
<evidence type="ECO:0000259" key="1">
    <source>
        <dbReference type="Pfam" id="PF08388"/>
    </source>
</evidence>
<dbReference type="OrthoDB" id="8538592at2"/>
<keyword evidence="2" id="KW-0695">RNA-directed DNA polymerase</keyword>
<dbReference type="eggNOG" id="COG3344">
    <property type="taxonomic scope" value="Bacteria"/>
</dbReference>
<dbReference type="EMBL" id="CP004885">
    <property type="protein sequence ID" value="AGX88057.1"/>
    <property type="molecule type" value="Genomic_DNA"/>
</dbReference>
<dbReference type="PATRIC" id="fig|946483.4.peg.1998"/>
<dbReference type="RefSeq" id="WP_022774855.1">
    <property type="nucleotide sequence ID" value="NC_022576.1"/>
</dbReference>
<feature type="domain" description="Group II intron maturase-specific" evidence="1">
    <location>
        <begin position="3"/>
        <end position="48"/>
    </location>
</feature>
<evidence type="ECO:0000313" key="2">
    <source>
        <dbReference type="EMBL" id="AGX88057.1"/>
    </source>
</evidence>
<keyword evidence="2" id="KW-0808">Transferase</keyword>
<reference evidence="2 3" key="1">
    <citation type="journal article" date="2013" name="Genome Biol.">
        <title>Genomic analysis reveals key aspects of prokaryotic symbiosis in the phototrophic consortium "Chlorochromatium aggregatum".</title>
        <authorList>
            <person name="Liu Z."/>
            <person name="Muller J."/>
            <person name="Li T."/>
            <person name="Alvey R.M."/>
            <person name="Vogl K."/>
            <person name="Frigaard N.U."/>
            <person name="Rockwell N.C."/>
            <person name="Boyd E.S."/>
            <person name="Tomsho L.P."/>
            <person name="Schuster S.C."/>
            <person name="Henke P."/>
            <person name="Rohde M."/>
            <person name="Overmann J."/>
            <person name="Bryant D.A."/>
        </authorList>
    </citation>
    <scope>NUCLEOTIDE SEQUENCE [LARGE SCALE GENOMIC DNA]</scope>
    <source>
        <strain evidence="2">CR</strain>
    </source>
</reference>
<dbReference type="HOGENOM" id="CLU_163203_0_0_4"/>
<gene>
    <name evidence="2" type="ORF">Cenrod_1984</name>
</gene>
<dbReference type="KEGG" id="cbx:Cenrod_1984"/>
<keyword evidence="3" id="KW-1185">Reference proteome</keyword>
<dbReference type="GO" id="GO:0003964">
    <property type="term" value="F:RNA-directed DNA polymerase activity"/>
    <property type="evidence" value="ECO:0007669"/>
    <property type="project" value="UniProtKB-KW"/>
</dbReference>
<accession>U5N9H5</accession>
<organism evidence="2 3">
    <name type="scientific">Candidatus Symbiobacter mobilis CR</name>
    <dbReference type="NCBI Taxonomy" id="946483"/>
    <lineage>
        <taxon>Bacteria</taxon>
        <taxon>Pseudomonadati</taxon>
        <taxon>Pseudomonadota</taxon>
        <taxon>Betaproteobacteria</taxon>
        <taxon>Burkholderiales</taxon>
        <taxon>Comamonadaceae</taxon>
    </lineage>
</organism>
<dbReference type="Pfam" id="PF08388">
    <property type="entry name" value="GIIM"/>
    <property type="match status" value="1"/>
</dbReference>